<dbReference type="Gene3D" id="3.90.70.10">
    <property type="entry name" value="Cysteine proteinases"/>
    <property type="match status" value="1"/>
</dbReference>
<sequence>MNKLIIVALLAACVFARFSTMQDQDIAAAFKKFTQTYNKKYSSEEHYNARLSIFKENLRRIELFNKNDEAQHGITQFADLTHEEFADMYLGYKPQLRNSQAKVSLSSTPFTAPTAIDWTTKGAVTPVKNQGSCGSCWAFSTTGSIEGQYVLQLKQNLTSFSEQQLVDCDTKEDQGCNGGLMDNAFTYLESAKLETESAYPYTAVDGSCKYNQSLGVVGVASFVDIEQGKTVADTENTMGVALDNIGPLSVAINANNLQFYAGGISNPLICNPNGLNHGVLIVGLGSENGKDFWKVKNSWGASWGEKGYFRIVRGKGKCGINRAVSYPVLA</sequence>
<evidence type="ECO:0000256" key="3">
    <source>
        <dbReference type="ARBA" id="ARBA00023157"/>
    </source>
</evidence>
<dbReference type="InterPro" id="IPR013128">
    <property type="entry name" value="Peptidase_C1A"/>
</dbReference>
<name>Q22A69_TETTS</name>
<keyword evidence="7" id="KW-0645">Protease</keyword>
<evidence type="ECO:0000256" key="2">
    <source>
        <dbReference type="ARBA" id="ARBA00023145"/>
    </source>
</evidence>
<keyword evidence="4" id="KW-0732">Signal</keyword>
<evidence type="ECO:0000259" key="6">
    <source>
        <dbReference type="SMART" id="SM00848"/>
    </source>
</evidence>
<dbReference type="InterPro" id="IPR000668">
    <property type="entry name" value="Peptidase_C1A_C"/>
</dbReference>
<dbReference type="OMA" id="HNGEYSE"/>
<dbReference type="KEGG" id="tet:TTHERM_01276400"/>
<evidence type="ECO:0000259" key="5">
    <source>
        <dbReference type="SMART" id="SM00645"/>
    </source>
</evidence>
<dbReference type="Pfam" id="PF08246">
    <property type="entry name" value="Inhibitor_I29"/>
    <property type="match status" value="1"/>
</dbReference>
<dbReference type="SMART" id="SM00645">
    <property type="entry name" value="Pept_C1"/>
    <property type="match status" value="1"/>
</dbReference>
<keyword evidence="7" id="KW-0378">Hydrolase</keyword>
<dbReference type="InParanoid" id="Q22A69"/>
<dbReference type="OrthoDB" id="190265at2759"/>
<protein>
    <submittedName>
        <fullName evidence="7">Papain family cysteine protease</fullName>
    </submittedName>
</protein>
<dbReference type="InterPro" id="IPR039417">
    <property type="entry name" value="Peptidase_C1A_papain-like"/>
</dbReference>
<dbReference type="PROSITE" id="PS00139">
    <property type="entry name" value="THIOL_PROTEASE_CYS"/>
    <property type="match status" value="1"/>
</dbReference>
<evidence type="ECO:0000313" key="8">
    <source>
        <dbReference type="Proteomes" id="UP000009168"/>
    </source>
</evidence>
<dbReference type="AlphaFoldDB" id="Q22A69"/>
<dbReference type="STRING" id="312017.Q22A69"/>
<dbReference type="CDD" id="cd02248">
    <property type="entry name" value="Peptidase_C1A"/>
    <property type="match status" value="1"/>
</dbReference>
<feature type="domain" description="Peptidase C1A papain C-terminal" evidence="5">
    <location>
        <begin position="112"/>
        <end position="328"/>
    </location>
</feature>
<dbReference type="InterPro" id="IPR038765">
    <property type="entry name" value="Papain-like_cys_pep_sf"/>
</dbReference>
<dbReference type="GeneID" id="7823395"/>
<dbReference type="EMBL" id="GG662279">
    <property type="protein sequence ID" value="EAR82188.1"/>
    <property type="molecule type" value="Genomic_DNA"/>
</dbReference>
<keyword evidence="8" id="KW-1185">Reference proteome</keyword>
<accession>Q22A69</accession>
<dbReference type="InterPro" id="IPR013201">
    <property type="entry name" value="Prot_inhib_I29"/>
</dbReference>
<gene>
    <name evidence="7" type="ORF">TTHERM_01276400</name>
</gene>
<dbReference type="GO" id="GO:0008234">
    <property type="term" value="F:cysteine-type peptidase activity"/>
    <property type="evidence" value="ECO:0007669"/>
    <property type="project" value="InterPro"/>
</dbReference>
<dbReference type="RefSeq" id="XP_001029851.1">
    <property type="nucleotide sequence ID" value="XM_001029851.3"/>
</dbReference>
<dbReference type="PANTHER" id="PTHR12411">
    <property type="entry name" value="CYSTEINE PROTEASE FAMILY C1-RELATED"/>
    <property type="match status" value="1"/>
</dbReference>
<evidence type="ECO:0000256" key="1">
    <source>
        <dbReference type="ARBA" id="ARBA00008455"/>
    </source>
</evidence>
<dbReference type="Pfam" id="PF00112">
    <property type="entry name" value="Peptidase_C1"/>
    <property type="match status" value="1"/>
</dbReference>
<evidence type="ECO:0000313" key="7">
    <source>
        <dbReference type="EMBL" id="EAR82188.1"/>
    </source>
</evidence>
<dbReference type="InterPro" id="IPR000169">
    <property type="entry name" value="Pept_cys_AS"/>
</dbReference>
<dbReference type="PRINTS" id="PR00705">
    <property type="entry name" value="PAPAIN"/>
</dbReference>
<feature type="domain" description="Cathepsin propeptide inhibitor" evidence="6">
    <location>
        <begin position="30"/>
        <end position="85"/>
    </location>
</feature>
<dbReference type="SMART" id="SM00848">
    <property type="entry name" value="Inhibitor_I29"/>
    <property type="match status" value="1"/>
</dbReference>
<dbReference type="SUPFAM" id="SSF54001">
    <property type="entry name" value="Cysteine proteinases"/>
    <property type="match status" value="1"/>
</dbReference>
<dbReference type="GO" id="GO:0006508">
    <property type="term" value="P:proteolysis"/>
    <property type="evidence" value="ECO:0007669"/>
    <property type="project" value="UniProtKB-KW"/>
</dbReference>
<feature type="chain" id="PRO_5018667323" evidence="4">
    <location>
        <begin position="17"/>
        <end position="330"/>
    </location>
</feature>
<reference evidence="8" key="1">
    <citation type="journal article" date="2006" name="PLoS Biol.">
        <title>Macronuclear genome sequence of the ciliate Tetrahymena thermophila, a model eukaryote.</title>
        <authorList>
            <person name="Eisen J.A."/>
            <person name="Coyne R.S."/>
            <person name="Wu M."/>
            <person name="Wu D."/>
            <person name="Thiagarajan M."/>
            <person name="Wortman J.R."/>
            <person name="Badger J.H."/>
            <person name="Ren Q."/>
            <person name="Amedeo P."/>
            <person name="Jones K.M."/>
            <person name="Tallon L.J."/>
            <person name="Delcher A.L."/>
            <person name="Salzberg S.L."/>
            <person name="Silva J.C."/>
            <person name="Haas B.J."/>
            <person name="Majoros W.H."/>
            <person name="Farzad M."/>
            <person name="Carlton J.M."/>
            <person name="Smith R.K. Jr."/>
            <person name="Garg J."/>
            <person name="Pearlman R.E."/>
            <person name="Karrer K.M."/>
            <person name="Sun L."/>
            <person name="Manning G."/>
            <person name="Elde N.C."/>
            <person name="Turkewitz A.P."/>
            <person name="Asai D.J."/>
            <person name="Wilkes D.E."/>
            <person name="Wang Y."/>
            <person name="Cai H."/>
            <person name="Collins K."/>
            <person name="Stewart B.A."/>
            <person name="Lee S.R."/>
            <person name="Wilamowska K."/>
            <person name="Weinberg Z."/>
            <person name="Ruzzo W.L."/>
            <person name="Wloga D."/>
            <person name="Gaertig J."/>
            <person name="Frankel J."/>
            <person name="Tsao C.-C."/>
            <person name="Gorovsky M.A."/>
            <person name="Keeling P.J."/>
            <person name="Waller R.F."/>
            <person name="Patron N.J."/>
            <person name="Cherry J.M."/>
            <person name="Stover N.A."/>
            <person name="Krieger C.J."/>
            <person name="del Toro C."/>
            <person name="Ryder H.F."/>
            <person name="Williamson S.C."/>
            <person name="Barbeau R.A."/>
            <person name="Hamilton E.P."/>
            <person name="Orias E."/>
        </authorList>
    </citation>
    <scope>NUCLEOTIDE SEQUENCE [LARGE SCALE GENOMIC DNA]</scope>
    <source>
        <strain evidence="8">SB210</strain>
    </source>
</reference>
<proteinExistence type="inferred from homology"/>
<dbReference type="HOGENOM" id="CLU_012184_1_2_1"/>
<keyword evidence="3" id="KW-1015">Disulfide bond</keyword>
<dbReference type="Proteomes" id="UP000009168">
    <property type="component" value="Unassembled WGS sequence"/>
</dbReference>
<comment type="similarity">
    <text evidence="1">Belongs to the peptidase C1 family.</text>
</comment>
<keyword evidence="2" id="KW-0865">Zymogen</keyword>
<feature type="signal peptide" evidence="4">
    <location>
        <begin position="1"/>
        <end position="16"/>
    </location>
</feature>
<organism evidence="7 8">
    <name type="scientific">Tetrahymena thermophila (strain SB210)</name>
    <dbReference type="NCBI Taxonomy" id="312017"/>
    <lineage>
        <taxon>Eukaryota</taxon>
        <taxon>Sar</taxon>
        <taxon>Alveolata</taxon>
        <taxon>Ciliophora</taxon>
        <taxon>Intramacronucleata</taxon>
        <taxon>Oligohymenophorea</taxon>
        <taxon>Hymenostomatida</taxon>
        <taxon>Tetrahymenina</taxon>
        <taxon>Tetrahymenidae</taxon>
        <taxon>Tetrahymena</taxon>
    </lineage>
</organism>
<dbReference type="FunFam" id="3.90.70.10:FF:000039">
    <property type="entry name" value="Cysteine proteinase 2, putative"/>
    <property type="match status" value="1"/>
</dbReference>
<dbReference type="eggNOG" id="KOG1542">
    <property type="taxonomic scope" value="Eukaryota"/>
</dbReference>
<evidence type="ECO:0000256" key="4">
    <source>
        <dbReference type="SAM" id="SignalP"/>
    </source>
</evidence>